<dbReference type="GO" id="GO:0045892">
    <property type="term" value="P:negative regulation of DNA-templated transcription"/>
    <property type="evidence" value="ECO:0007669"/>
    <property type="project" value="InterPro"/>
</dbReference>
<evidence type="ECO:0000256" key="6">
    <source>
        <dbReference type="ARBA" id="ARBA00023163"/>
    </source>
</evidence>
<dbReference type="RefSeq" id="WP_183614378.1">
    <property type="nucleotide sequence ID" value="NZ_JACICY010000008.1"/>
</dbReference>
<dbReference type="Proteomes" id="UP000562395">
    <property type="component" value="Unassembled WGS sequence"/>
</dbReference>
<reference evidence="10 11" key="1">
    <citation type="submission" date="2020-08" db="EMBL/GenBank/DDBJ databases">
        <title>Genomic Encyclopedia of Type Strains, Phase IV (KMG-IV): sequencing the most valuable type-strain genomes for metagenomic binning, comparative biology and taxonomic classification.</title>
        <authorList>
            <person name="Goeker M."/>
        </authorList>
    </citation>
    <scope>NUCLEOTIDE SEQUENCE [LARGE SCALE GENOMIC DNA]</scope>
    <source>
        <strain evidence="10 11">DSM 14552</strain>
    </source>
</reference>
<keyword evidence="3" id="KW-0678">Repressor</keyword>
<keyword evidence="11" id="KW-1185">Reference proteome</keyword>
<evidence type="ECO:0000256" key="7">
    <source>
        <dbReference type="ARBA" id="ARBA00024739"/>
    </source>
</evidence>
<dbReference type="InterPro" id="IPR035890">
    <property type="entry name" value="Anti-sigma-28_factor_FlgM_sf"/>
</dbReference>
<dbReference type="GO" id="GO:0044781">
    <property type="term" value="P:bacterial-type flagellum organization"/>
    <property type="evidence" value="ECO:0007669"/>
    <property type="project" value="UniProtKB-KW"/>
</dbReference>
<dbReference type="EMBL" id="JACICY010000008">
    <property type="protein sequence ID" value="MBB3861874.1"/>
    <property type="molecule type" value="Genomic_DNA"/>
</dbReference>
<keyword evidence="6" id="KW-0804">Transcription</keyword>
<name>A0A7W6EXI1_9SPHN</name>
<dbReference type="Pfam" id="PF04316">
    <property type="entry name" value="FlgM"/>
    <property type="match status" value="1"/>
</dbReference>
<feature type="domain" description="Anti-sigma-28 factor FlgM C-terminal" evidence="9">
    <location>
        <begin position="50"/>
        <end position="89"/>
    </location>
</feature>
<dbReference type="SUPFAM" id="SSF101498">
    <property type="entry name" value="Anti-sigma factor FlgM"/>
    <property type="match status" value="1"/>
</dbReference>
<evidence type="ECO:0000313" key="10">
    <source>
        <dbReference type="EMBL" id="MBB3861874.1"/>
    </source>
</evidence>
<dbReference type="InterPro" id="IPR007412">
    <property type="entry name" value="FlgM"/>
</dbReference>
<comment type="function">
    <text evidence="7">Responsible for the coupling of flagellin expression to flagellar assembly by preventing expression of the flagellin genes when a component of the middle class of proteins is defective. It negatively regulates flagellar genes by inhibiting the activity of FliA by directly binding to FliA.</text>
</comment>
<keyword evidence="10" id="KW-0282">Flagellum</keyword>
<dbReference type="InterPro" id="IPR031316">
    <property type="entry name" value="FlgM_C"/>
</dbReference>
<organism evidence="10 11">
    <name type="scientific">Novosphingobium hassiacum</name>
    <dbReference type="NCBI Taxonomy" id="173676"/>
    <lineage>
        <taxon>Bacteria</taxon>
        <taxon>Pseudomonadati</taxon>
        <taxon>Pseudomonadota</taxon>
        <taxon>Alphaproteobacteria</taxon>
        <taxon>Sphingomonadales</taxon>
        <taxon>Sphingomonadaceae</taxon>
        <taxon>Novosphingobium</taxon>
    </lineage>
</organism>
<evidence type="ECO:0000256" key="2">
    <source>
        <dbReference type="ARBA" id="ARBA00017823"/>
    </source>
</evidence>
<comment type="caution">
    <text evidence="10">The sequence shown here is derived from an EMBL/GenBank/DDBJ whole genome shotgun (WGS) entry which is preliminary data.</text>
</comment>
<evidence type="ECO:0000256" key="3">
    <source>
        <dbReference type="ARBA" id="ARBA00022491"/>
    </source>
</evidence>
<comment type="similarity">
    <text evidence="1">Belongs to the FlgM family.</text>
</comment>
<evidence type="ECO:0000256" key="1">
    <source>
        <dbReference type="ARBA" id="ARBA00005322"/>
    </source>
</evidence>
<accession>A0A7W6EXI1</accession>
<keyword evidence="10" id="KW-0966">Cell projection</keyword>
<evidence type="ECO:0000313" key="11">
    <source>
        <dbReference type="Proteomes" id="UP000562395"/>
    </source>
</evidence>
<dbReference type="AlphaFoldDB" id="A0A7W6EXI1"/>
<gene>
    <name evidence="10" type="ORF">GGQ88_003164</name>
</gene>
<evidence type="ECO:0000256" key="5">
    <source>
        <dbReference type="ARBA" id="ARBA00023015"/>
    </source>
</evidence>
<evidence type="ECO:0000256" key="8">
    <source>
        <dbReference type="ARBA" id="ARBA00030117"/>
    </source>
</evidence>
<proteinExistence type="inferred from homology"/>
<sequence>MSPFEIGASRPVGAVQVKPAATPAPVVAKVETQGPAVTDAGSAAQVERSSALDAGAKPPVDAERVQVIRQAIERGTYPVVPAKIADAMIAAGMLLRNAS</sequence>
<keyword evidence="5" id="KW-0805">Transcription regulation</keyword>
<dbReference type="NCBIfam" id="TIGR03824">
    <property type="entry name" value="FlgM_jcvi"/>
    <property type="match status" value="1"/>
</dbReference>
<keyword evidence="4" id="KW-1005">Bacterial flagellum biogenesis</keyword>
<protein>
    <recommendedName>
        <fullName evidence="2">Negative regulator of flagellin synthesis</fullName>
    </recommendedName>
    <alternativeName>
        <fullName evidence="8">Anti-sigma-28 factor</fullName>
    </alternativeName>
</protein>
<evidence type="ECO:0000259" key="9">
    <source>
        <dbReference type="Pfam" id="PF04316"/>
    </source>
</evidence>
<keyword evidence="10" id="KW-0969">Cilium</keyword>
<evidence type="ECO:0000256" key="4">
    <source>
        <dbReference type="ARBA" id="ARBA00022795"/>
    </source>
</evidence>